<sequence length="146" mass="16506">MLDLYQEPEYRSPYPKLNGFRVSPLLFTTAEGDDELIDLASEIIRTYRSRPLFVTVEHFVFTRTAMMGGSRGAVEMTGAIKAIRRLYAPEIRLLTDQKPADAKLIKTNVLEDLKIKIKGDKSDDHAHMAAKHALHLALRIKKGDVL</sequence>
<dbReference type="RefSeq" id="YP_010649020.1">
    <property type="nucleotide sequence ID" value="NC_070763.1"/>
</dbReference>
<organism evidence="1 2">
    <name type="scientific">Gordonia phage Forza</name>
    <dbReference type="NCBI Taxonomy" id="2571247"/>
    <lineage>
        <taxon>Viruses</taxon>
        <taxon>Duplodnaviria</taxon>
        <taxon>Heunggongvirae</taxon>
        <taxon>Uroviricota</taxon>
        <taxon>Caudoviricetes</taxon>
        <taxon>Forzavirus</taxon>
        <taxon>Forzavirus forza</taxon>
    </lineage>
</organism>
<dbReference type="Proteomes" id="UP000423482">
    <property type="component" value="Segment"/>
</dbReference>
<name>A0A650EYG8_9CAUD</name>
<dbReference type="EMBL" id="MK814760">
    <property type="protein sequence ID" value="QGT55133.1"/>
    <property type="molecule type" value="Genomic_DNA"/>
</dbReference>
<dbReference type="KEGG" id="vg:77924537"/>
<keyword evidence="2" id="KW-1185">Reference proteome</keyword>
<dbReference type="GeneID" id="77924537"/>
<gene>
    <name evidence="1" type="primary">172</name>
    <name evidence="1" type="ORF">SEA_FORZA_172</name>
</gene>
<protein>
    <submittedName>
        <fullName evidence="1">Uncharacterized protein</fullName>
    </submittedName>
</protein>
<reference evidence="1 2" key="1">
    <citation type="submission" date="2019-04" db="EMBL/GenBank/DDBJ databases">
        <authorList>
            <person name="Pope W.H."/>
            <person name="Garlena R.A."/>
            <person name="Russell D.A."/>
            <person name="Jacobs-Sera D."/>
            <person name="Hatfull G.F."/>
        </authorList>
    </citation>
    <scope>NUCLEOTIDE SEQUENCE [LARGE SCALE GENOMIC DNA]</scope>
</reference>
<evidence type="ECO:0000313" key="1">
    <source>
        <dbReference type="EMBL" id="QGT55133.1"/>
    </source>
</evidence>
<proteinExistence type="predicted"/>
<evidence type="ECO:0000313" key="2">
    <source>
        <dbReference type="Proteomes" id="UP000423482"/>
    </source>
</evidence>
<accession>A0A650EYG8</accession>